<dbReference type="AlphaFoldDB" id="A0A1I0S8B2"/>
<evidence type="ECO:0000256" key="1">
    <source>
        <dbReference type="ARBA" id="ARBA00004571"/>
    </source>
</evidence>
<dbReference type="Proteomes" id="UP000199310">
    <property type="component" value="Unassembled WGS sequence"/>
</dbReference>
<proteinExistence type="inferred from homology"/>
<dbReference type="InterPro" id="IPR023997">
    <property type="entry name" value="TonB-dep_OMP_SusC/RagA_CS"/>
</dbReference>
<dbReference type="EMBL" id="FOJG01000002">
    <property type="protein sequence ID" value="SEW52283.1"/>
    <property type="molecule type" value="Genomic_DNA"/>
</dbReference>
<gene>
    <name evidence="12" type="ORF">SAMN04488122_4753</name>
</gene>
<dbReference type="Gene3D" id="2.40.170.20">
    <property type="entry name" value="TonB-dependent receptor, beta-barrel domain"/>
    <property type="match status" value="1"/>
</dbReference>
<evidence type="ECO:0000256" key="6">
    <source>
        <dbReference type="ARBA" id="ARBA00023136"/>
    </source>
</evidence>
<keyword evidence="5 9" id="KW-0798">TonB box</keyword>
<evidence type="ECO:0000256" key="7">
    <source>
        <dbReference type="ARBA" id="ARBA00023237"/>
    </source>
</evidence>
<comment type="subcellular location">
    <subcellularLocation>
        <location evidence="1 8">Cell outer membrane</location>
        <topology evidence="1 8">Multi-pass membrane protein</topology>
    </subcellularLocation>
</comment>
<dbReference type="PROSITE" id="PS52016">
    <property type="entry name" value="TONB_DEPENDENT_REC_3"/>
    <property type="match status" value="1"/>
</dbReference>
<keyword evidence="7 8" id="KW-0998">Cell outer membrane</keyword>
<evidence type="ECO:0000256" key="2">
    <source>
        <dbReference type="ARBA" id="ARBA00022448"/>
    </source>
</evidence>
<evidence type="ECO:0000256" key="3">
    <source>
        <dbReference type="ARBA" id="ARBA00022452"/>
    </source>
</evidence>
<dbReference type="InterPro" id="IPR036942">
    <property type="entry name" value="Beta-barrel_TonB_sf"/>
</dbReference>
<dbReference type="SUPFAM" id="SSF56935">
    <property type="entry name" value="Porins"/>
    <property type="match status" value="1"/>
</dbReference>
<feature type="domain" description="TonB-dependent receptor plug" evidence="11">
    <location>
        <begin position="232"/>
        <end position="352"/>
    </location>
</feature>
<dbReference type="GO" id="GO:0009279">
    <property type="term" value="C:cell outer membrane"/>
    <property type="evidence" value="ECO:0007669"/>
    <property type="project" value="UniProtKB-SubCell"/>
</dbReference>
<dbReference type="Pfam" id="PF07715">
    <property type="entry name" value="Plug"/>
    <property type="match status" value="1"/>
</dbReference>
<dbReference type="InterPro" id="IPR037066">
    <property type="entry name" value="Plug_dom_sf"/>
</dbReference>
<name>A0A1I0S8B2_9BACT</name>
<evidence type="ECO:0000256" key="4">
    <source>
        <dbReference type="ARBA" id="ARBA00022692"/>
    </source>
</evidence>
<dbReference type="NCBIfam" id="TIGR04056">
    <property type="entry name" value="OMP_RagA_SusC"/>
    <property type="match status" value="1"/>
</dbReference>
<dbReference type="Pfam" id="PF13715">
    <property type="entry name" value="CarbopepD_reg_2"/>
    <property type="match status" value="1"/>
</dbReference>
<dbReference type="Gene3D" id="2.60.40.1120">
    <property type="entry name" value="Carboxypeptidase-like, regulatory domain"/>
    <property type="match status" value="1"/>
</dbReference>
<evidence type="ECO:0000259" key="10">
    <source>
        <dbReference type="Pfam" id="PF00593"/>
    </source>
</evidence>
<dbReference type="SUPFAM" id="SSF49464">
    <property type="entry name" value="Carboxypeptidase regulatory domain-like"/>
    <property type="match status" value="1"/>
</dbReference>
<comment type="similarity">
    <text evidence="8 9">Belongs to the TonB-dependent receptor family.</text>
</comment>
<dbReference type="Gene3D" id="2.170.130.10">
    <property type="entry name" value="TonB-dependent receptor, plug domain"/>
    <property type="match status" value="1"/>
</dbReference>
<dbReference type="InterPro" id="IPR012910">
    <property type="entry name" value="Plug_dom"/>
</dbReference>
<sequence length="1150" mass="126394">MLTGTPGSRGTGQQCLAWIHPWKEKSAKIILVMKMLSVLLIITCMQAYGSIGANAQQVTFAGKNIPMKTVFEKIRMQTGVEFVWDKNIIGEANPVTVEFKNTPLKEALDLCFKGQRLRYSFIDNVIVVTRSAEPPAAAADKAPVSGRVFSEEKKPLEGVNVVIKGTTQGTSTDADGNFVISAEPGQVLVFSSVGYIPQEIKVGTAVNYAIYLKVYVANLDQTIVVGYGTQSKRNVTGSIAKVGELKPEENINNSVFSAMQGKVAGLQVKSSDGSPGSQPSIVIRGAQTLNASNVNPLVVIDGLIVDAGVGLGTVNNPNFNFNNINPQDIESIEVLKDASSSAIYGARGAQGVIMITTKKGKLGGRPLVNVNSYYGITRSTLGFRALNNAEYESVFKEARRNRISDIDKLIAGGVTPEREEVLNEEKDVLDYEISSFKLGTPNGLVDNNWVDKVISKNASTHNIQANVSGGGVNNTYYLSFGKYSEENTVGSGRYNRYSGKMALTQKINKWLRIGGDLNVSLSESNNLTTPLYDAIAARPDTPDSLLFNPDGTVGNWFALQSHPYAGTYQTYQKKKDWNYLANVFGEITFRPNLVFKSTLAGVNSQGTTINFYSPLSYYGSYNGGQHGNSSGSGTQYTFNNTLTYRLAAGDLCGDLLLGQEYYENKNTTTGFAITGFPGSEGLWSPGNGSSFSNNELWNNRNYSEAGESYFFRSNLSWQNRYLLSGSIRRDGTSKLAGNNRYSWFPALSAGWIISDEPFFGRSSLVSFLKIKSGAGLTGNIRTLGYFDFADLINTSTYNGKPALALSNVRGNRDLRWERTRQYDAGIEARFFRNKVSMTLEFYEKRTDGLITSLPLPYSTGGFASQKGNLGTVANRGIDLDLSYRSRLTNDQKFSWNAGVILNVNRNKILYLRDSVMGYGYYMPGGPRPFVKMGQSVGSLLLFRSLGVDPNTGDLVYEDKNKDGVISQADQEYVPVAQPKISGGFNLGASWHRITVSAALTFSAGAKIYNLDDQYSRLFNIDYTGVMPNKPEWVKDRWKQPGDKSYYPRAVVGPHGAGQVEDWNTLPSTHYLFDASYLRMRNVTIGYQVDEKVLRKVGIPALRIYTSFQNLFVIKNRDLKLTDPEIGIETGIQSTFIPMPRTFAFGIDVTL</sequence>
<keyword evidence="6 8" id="KW-0472">Membrane</keyword>
<keyword evidence="2 8" id="KW-0813">Transport</keyword>
<dbReference type="NCBIfam" id="TIGR04057">
    <property type="entry name" value="SusC_RagA_signa"/>
    <property type="match status" value="1"/>
</dbReference>
<dbReference type="InterPro" id="IPR039426">
    <property type="entry name" value="TonB-dep_rcpt-like"/>
</dbReference>
<feature type="domain" description="TonB-dependent receptor-like beta-barrel" evidence="10">
    <location>
        <begin position="525"/>
        <end position="992"/>
    </location>
</feature>
<evidence type="ECO:0000313" key="13">
    <source>
        <dbReference type="Proteomes" id="UP000199310"/>
    </source>
</evidence>
<evidence type="ECO:0000259" key="11">
    <source>
        <dbReference type="Pfam" id="PF07715"/>
    </source>
</evidence>
<organism evidence="12 13">
    <name type="scientific">Chitinophaga arvensicola</name>
    <dbReference type="NCBI Taxonomy" id="29529"/>
    <lineage>
        <taxon>Bacteria</taxon>
        <taxon>Pseudomonadati</taxon>
        <taxon>Bacteroidota</taxon>
        <taxon>Chitinophagia</taxon>
        <taxon>Chitinophagales</taxon>
        <taxon>Chitinophagaceae</taxon>
        <taxon>Chitinophaga</taxon>
    </lineage>
</organism>
<dbReference type="Pfam" id="PF00593">
    <property type="entry name" value="TonB_dep_Rec_b-barrel"/>
    <property type="match status" value="1"/>
</dbReference>
<accession>A0A1I0S8B2</accession>
<dbReference type="STRING" id="29529.SAMN04488122_4753"/>
<keyword evidence="13" id="KW-1185">Reference proteome</keyword>
<evidence type="ECO:0000256" key="5">
    <source>
        <dbReference type="ARBA" id="ARBA00023077"/>
    </source>
</evidence>
<dbReference type="InterPro" id="IPR023996">
    <property type="entry name" value="TonB-dep_OMP_SusC/RagA"/>
</dbReference>
<protein>
    <submittedName>
        <fullName evidence="12">TonB-linked outer membrane protein, SusC/RagA family</fullName>
    </submittedName>
</protein>
<evidence type="ECO:0000256" key="8">
    <source>
        <dbReference type="PROSITE-ProRule" id="PRU01360"/>
    </source>
</evidence>
<dbReference type="InterPro" id="IPR008969">
    <property type="entry name" value="CarboxyPept-like_regulatory"/>
</dbReference>
<evidence type="ECO:0000256" key="9">
    <source>
        <dbReference type="RuleBase" id="RU003357"/>
    </source>
</evidence>
<keyword evidence="4 8" id="KW-0812">Transmembrane</keyword>
<reference evidence="13" key="1">
    <citation type="submission" date="2016-10" db="EMBL/GenBank/DDBJ databases">
        <authorList>
            <person name="Varghese N."/>
            <person name="Submissions S."/>
        </authorList>
    </citation>
    <scope>NUCLEOTIDE SEQUENCE [LARGE SCALE GENOMIC DNA]</scope>
    <source>
        <strain evidence="13">DSM 3695</strain>
    </source>
</reference>
<dbReference type="InterPro" id="IPR000531">
    <property type="entry name" value="Beta-barrel_TonB"/>
</dbReference>
<evidence type="ECO:0000313" key="12">
    <source>
        <dbReference type="EMBL" id="SEW52283.1"/>
    </source>
</evidence>
<keyword evidence="3 8" id="KW-1134">Transmembrane beta strand</keyword>